<accession>A0A392TGG3</accession>
<dbReference type="AlphaFoldDB" id="A0A392TGG3"/>
<organism evidence="1 2">
    <name type="scientific">Trifolium medium</name>
    <dbReference type="NCBI Taxonomy" id="97028"/>
    <lineage>
        <taxon>Eukaryota</taxon>
        <taxon>Viridiplantae</taxon>
        <taxon>Streptophyta</taxon>
        <taxon>Embryophyta</taxon>
        <taxon>Tracheophyta</taxon>
        <taxon>Spermatophyta</taxon>
        <taxon>Magnoliopsida</taxon>
        <taxon>eudicotyledons</taxon>
        <taxon>Gunneridae</taxon>
        <taxon>Pentapetalae</taxon>
        <taxon>rosids</taxon>
        <taxon>fabids</taxon>
        <taxon>Fabales</taxon>
        <taxon>Fabaceae</taxon>
        <taxon>Papilionoideae</taxon>
        <taxon>50 kb inversion clade</taxon>
        <taxon>NPAAA clade</taxon>
        <taxon>Hologalegina</taxon>
        <taxon>IRL clade</taxon>
        <taxon>Trifolieae</taxon>
        <taxon>Trifolium</taxon>
    </lineage>
</organism>
<evidence type="ECO:0000313" key="2">
    <source>
        <dbReference type="Proteomes" id="UP000265520"/>
    </source>
</evidence>
<keyword evidence="2" id="KW-1185">Reference proteome</keyword>
<dbReference type="Proteomes" id="UP000265520">
    <property type="component" value="Unassembled WGS sequence"/>
</dbReference>
<feature type="non-terminal residue" evidence="1">
    <location>
        <position position="31"/>
    </location>
</feature>
<name>A0A392TGG3_9FABA</name>
<sequence length="31" mass="3501">MHVYASQSDARSSCYGLYGEQAEPAKFCRMN</sequence>
<evidence type="ECO:0000313" key="1">
    <source>
        <dbReference type="EMBL" id="MCI60022.1"/>
    </source>
</evidence>
<protein>
    <submittedName>
        <fullName evidence="1">Uncharacterized protein</fullName>
    </submittedName>
</protein>
<comment type="caution">
    <text evidence="1">The sequence shown here is derived from an EMBL/GenBank/DDBJ whole genome shotgun (WGS) entry which is preliminary data.</text>
</comment>
<reference evidence="1 2" key="1">
    <citation type="journal article" date="2018" name="Front. Plant Sci.">
        <title>Red Clover (Trifolium pratense) and Zigzag Clover (T. medium) - A Picture of Genomic Similarities and Differences.</title>
        <authorList>
            <person name="Dluhosova J."/>
            <person name="Istvanek J."/>
            <person name="Nedelnik J."/>
            <person name="Repkova J."/>
        </authorList>
    </citation>
    <scope>NUCLEOTIDE SEQUENCE [LARGE SCALE GENOMIC DNA]</scope>
    <source>
        <strain evidence="2">cv. 10/8</strain>
        <tissue evidence="1">Leaf</tissue>
    </source>
</reference>
<proteinExistence type="predicted"/>
<dbReference type="EMBL" id="LXQA010573932">
    <property type="protein sequence ID" value="MCI60022.1"/>
    <property type="molecule type" value="Genomic_DNA"/>
</dbReference>